<dbReference type="InterPro" id="IPR050106">
    <property type="entry name" value="HistidinolP_aminotransfase"/>
</dbReference>
<dbReference type="InterPro" id="IPR015424">
    <property type="entry name" value="PyrdxlP-dep_Trfase"/>
</dbReference>
<dbReference type="OrthoDB" id="9809616at2"/>
<accession>A0A1U9KPB6</accession>
<evidence type="ECO:0000256" key="3">
    <source>
        <dbReference type="ARBA" id="ARBA00022679"/>
    </source>
</evidence>
<evidence type="ECO:0000313" key="7">
    <source>
        <dbReference type="EMBL" id="AQS87637.1"/>
    </source>
</evidence>
<dbReference type="KEGG" id="nch:A0U93_06465"/>
<dbReference type="SUPFAM" id="SSF53383">
    <property type="entry name" value="PLP-dependent transferases"/>
    <property type="match status" value="1"/>
</dbReference>
<reference evidence="7 8" key="1">
    <citation type="submission" date="2016-03" db="EMBL/GenBank/DDBJ databases">
        <title>Acetic acid bacteria sequencing.</title>
        <authorList>
            <person name="Brandt J."/>
            <person name="Jakob F."/>
            <person name="Vogel R.F."/>
        </authorList>
    </citation>
    <scope>NUCLEOTIDE SEQUENCE [LARGE SCALE GENOMIC DNA]</scope>
    <source>
        <strain evidence="7 8">NBRC 101099</strain>
    </source>
</reference>
<evidence type="ECO:0000256" key="2">
    <source>
        <dbReference type="ARBA" id="ARBA00022576"/>
    </source>
</evidence>
<sequence length="362" mass="38217">MVMITKRQFASLAVAAGASRVLPASAAVTITPVQASLNENPYGPSPKVLEALRRATVTVNRYGDAGAADDLVAQIAALEGVATEQVILGEILAPLGLFLATTGQRGGNFVYSTPGYGALVDAGRPAGTAVKGVPLGPDLRNDLPALARAVTAETKALYLVNPHNPSGTINAPGDFRRFLRDVSTRTLVIVDEAYLEFSSAAQSAVSLTRAGANVAVFRTLDKVYGLAGLPIGYLLAPRPLARALRDAGFGDPHELGSLAIDAARAALADQAWVRTVRERIAASRTRLTQALDDLHLSHTASEANFVFFESPIAASQARAQLATQGIVVARAFTPLENWIRISIGTDAQVDRTISALRDVYRR</sequence>
<evidence type="ECO:0000259" key="6">
    <source>
        <dbReference type="Pfam" id="PF00155"/>
    </source>
</evidence>
<comment type="similarity">
    <text evidence="1">Belongs to the class-II pyridoxal-phosphate-dependent aminotransferase family. Histidinol-phosphate aminotransferase subfamily.</text>
</comment>
<dbReference type="STRING" id="320497.A0U93_06465"/>
<dbReference type="Proteomes" id="UP000188604">
    <property type="component" value="Chromosome"/>
</dbReference>
<dbReference type="InterPro" id="IPR004839">
    <property type="entry name" value="Aminotransferase_I/II_large"/>
</dbReference>
<evidence type="ECO:0000313" key="8">
    <source>
        <dbReference type="Proteomes" id="UP000188604"/>
    </source>
</evidence>
<dbReference type="AlphaFoldDB" id="A0A1U9KPB6"/>
<organism evidence="7 8">
    <name type="scientific">Neoasaia chiangmaiensis</name>
    <dbReference type="NCBI Taxonomy" id="320497"/>
    <lineage>
        <taxon>Bacteria</taxon>
        <taxon>Pseudomonadati</taxon>
        <taxon>Pseudomonadota</taxon>
        <taxon>Alphaproteobacteria</taxon>
        <taxon>Acetobacterales</taxon>
        <taxon>Acetobacteraceae</taxon>
        <taxon>Neoasaia</taxon>
    </lineage>
</organism>
<proteinExistence type="inferred from homology"/>
<dbReference type="PANTHER" id="PTHR43643:SF3">
    <property type="entry name" value="HISTIDINOL-PHOSPHATE AMINOTRANSFERASE"/>
    <property type="match status" value="1"/>
</dbReference>
<keyword evidence="2 7" id="KW-0032">Aminotransferase</keyword>
<dbReference type="InterPro" id="IPR015422">
    <property type="entry name" value="PyrdxlP-dep_Trfase_small"/>
</dbReference>
<name>A0A1U9KPB6_9PROT</name>
<keyword evidence="8" id="KW-1185">Reference proteome</keyword>
<dbReference type="CDD" id="cd00609">
    <property type="entry name" value="AAT_like"/>
    <property type="match status" value="1"/>
</dbReference>
<dbReference type="Pfam" id="PF00155">
    <property type="entry name" value="Aminotran_1_2"/>
    <property type="match status" value="1"/>
</dbReference>
<comment type="pathway">
    <text evidence="5">Amino-acid biosynthesis.</text>
</comment>
<protein>
    <submittedName>
        <fullName evidence="7">Aspartate aminotransferase</fullName>
    </submittedName>
</protein>
<dbReference type="GO" id="GO:0030170">
    <property type="term" value="F:pyridoxal phosphate binding"/>
    <property type="evidence" value="ECO:0007669"/>
    <property type="project" value="InterPro"/>
</dbReference>
<dbReference type="InterPro" id="IPR015421">
    <property type="entry name" value="PyrdxlP-dep_Trfase_major"/>
</dbReference>
<keyword evidence="3 7" id="KW-0808">Transferase</keyword>
<keyword evidence="4" id="KW-0663">Pyridoxal phosphate</keyword>
<dbReference type="EMBL" id="CP014691">
    <property type="protein sequence ID" value="AQS87637.1"/>
    <property type="molecule type" value="Genomic_DNA"/>
</dbReference>
<dbReference type="Gene3D" id="3.90.1150.10">
    <property type="entry name" value="Aspartate Aminotransferase, domain 1"/>
    <property type="match status" value="1"/>
</dbReference>
<dbReference type="PANTHER" id="PTHR43643">
    <property type="entry name" value="HISTIDINOL-PHOSPHATE AMINOTRANSFERASE 2"/>
    <property type="match status" value="1"/>
</dbReference>
<dbReference type="GO" id="GO:0008483">
    <property type="term" value="F:transaminase activity"/>
    <property type="evidence" value="ECO:0007669"/>
    <property type="project" value="UniProtKB-KW"/>
</dbReference>
<evidence type="ECO:0000256" key="4">
    <source>
        <dbReference type="ARBA" id="ARBA00022898"/>
    </source>
</evidence>
<dbReference type="Gene3D" id="3.40.640.10">
    <property type="entry name" value="Type I PLP-dependent aspartate aminotransferase-like (Major domain)"/>
    <property type="match status" value="1"/>
</dbReference>
<feature type="domain" description="Aminotransferase class I/classII large" evidence="6">
    <location>
        <begin position="37"/>
        <end position="356"/>
    </location>
</feature>
<evidence type="ECO:0000256" key="5">
    <source>
        <dbReference type="ARBA" id="ARBA00029440"/>
    </source>
</evidence>
<evidence type="ECO:0000256" key="1">
    <source>
        <dbReference type="ARBA" id="ARBA00007970"/>
    </source>
</evidence>
<gene>
    <name evidence="7" type="ORF">A0U93_06465</name>
</gene>